<feature type="binding site" evidence="5">
    <location>
        <position position="67"/>
    </location>
    <ligand>
        <name>a divalent metal cation</name>
        <dbReference type="ChEBI" id="CHEBI:60240"/>
        <label>1</label>
    </ligand>
</feature>
<protein>
    <recommendedName>
        <fullName evidence="2 4">GTP cyclohydrolase 1 type 2 homolog</fullName>
    </recommendedName>
</protein>
<proteinExistence type="inferred from homology"/>
<dbReference type="PANTHER" id="PTHR13799">
    <property type="entry name" value="NGG1 INTERACTING FACTOR 3"/>
    <property type="match status" value="1"/>
</dbReference>
<evidence type="ECO:0000256" key="1">
    <source>
        <dbReference type="ARBA" id="ARBA00006964"/>
    </source>
</evidence>
<dbReference type="InterPro" id="IPR015867">
    <property type="entry name" value="N-reg_PII/ATP_PRibTrfase_C"/>
</dbReference>
<reference evidence="6 7" key="1">
    <citation type="submission" date="2019-03" db="EMBL/GenBank/DDBJ databases">
        <title>Genomic Encyclopedia of Type Strains, Phase IV (KMG-IV): sequencing the most valuable type-strain genomes for metagenomic binning, comparative biology and taxonomic classification.</title>
        <authorList>
            <person name="Goeker M."/>
        </authorList>
    </citation>
    <scope>NUCLEOTIDE SEQUENCE [LARGE SCALE GENOMIC DNA]</scope>
    <source>
        <strain evidence="6 7">DSM 11170</strain>
    </source>
</reference>
<dbReference type="AlphaFoldDB" id="A0A4R2RIS0"/>
<dbReference type="OrthoDB" id="9792792at2"/>
<feature type="binding site" evidence="5">
    <location>
        <position position="105"/>
    </location>
    <ligand>
        <name>a divalent metal cation</name>
        <dbReference type="ChEBI" id="CHEBI:60240"/>
        <label>1</label>
    </ligand>
</feature>
<evidence type="ECO:0000256" key="4">
    <source>
        <dbReference type="PIRNR" id="PIRNR037489"/>
    </source>
</evidence>
<dbReference type="FunFam" id="3.30.70.120:FF:000006">
    <property type="entry name" value="GTP cyclohydrolase 1 type 2 homolog"/>
    <property type="match status" value="1"/>
</dbReference>
<feature type="binding site" evidence="5">
    <location>
        <position position="336"/>
    </location>
    <ligand>
        <name>a divalent metal cation</name>
        <dbReference type="ChEBI" id="CHEBI:60240"/>
        <label>1</label>
    </ligand>
</feature>
<dbReference type="InterPro" id="IPR036069">
    <property type="entry name" value="DUF34/NIF3_sf"/>
</dbReference>
<evidence type="ECO:0000256" key="3">
    <source>
        <dbReference type="ARBA" id="ARBA00022723"/>
    </source>
</evidence>
<dbReference type="Gene3D" id="3.40.1390.30">
    <property type="entry name" value="NIF3 (NGG1p interacting factor 3)-like"/>
    <property type="match status" value="1"/>
</dbReference>
<evidence type="ECO:0000256" key="5">
    <source>
        <dbReference type="PIRSR" id="PIRSR602678-1"/>
    </source>
</evidence>
<gene>
    <name evidence="6" type="ORF">EDD73_12036</name>
</gene>
<comment type="caution">
    <text evidence="6">The sequence shown here is derived from an EMBL/GenBank/DDBJ whole genome shotgun (WGS) entry which is preliminary data.</text>
</comment>
<evidence type="ECO:0000313" key="7">
    <source>
        <dbReference type="Proteomes" id="UP000294813"/>
    </source>
</evidence>
<feature type="binding site" evidence="5">
    <location>
        <position position="66"/>
    </location>
    <ligand>
        <name>a divalent metal cation</name>
        <dbReference type="ChEBI" id="CHEBI:60240"/>
        <label>1</label>
    </ligand>
</feature>
<dbReference type="Proteomes" id="UP000294813">
    <property type="component" value="Unassembled WGS sequence"/>
</dbReference>
<dbReference type="GO" id="GO:0005737">
    <property type="term" value="C:cytoplasm"/>
    <property type="evidence" value="ECO:0007669"/>
    <property type="project" value="TreeGrafter"/>
</dbReference>
<dbReference type="InterPro" id="IPR017221">
    <property type="entry name" value="DUF34/NIF3_bac"/>
</dbReference>
<dbReference type="NCBIfam" id="TIGR00486">
    <property type="entry name" value="YbgI_SA1388"/>
    <property type="match status" value="1"/>
</dbReference>
<comment type="similarity">
    <text evidence="1 4">Belongs to the GTP cyclohydrolase I type 2/NIF3 family.</text>
</comment>
<dbReference type="Gene3D" id="3.30.70.120">
    <property type="match status" value="1"/>
</dbReference>
<feature type="binding site" evidence="5">
    <location>
        <position position="332"/>
    </location>
    <ligand>
        <name>a divalent metal cation</name>
        <dbReference type="ChEBI" id="CHEBI:60240"/>
        <label>1</label>
    </ligand>
</feature>
<dbReference type="Pfam" id="PF01784">
    <property type="entry name" value="DUF34_NIF3"/>
    <property type="match status" value="1"/>
</dbReference>
<keyword evidence="7" id="KW-1185">Reference proteome</keyword>
<keyword evidence="3 4" id="KW-0479">Metal-binding</keyword>
<evidence type="ECO:0000256" key="2">
    <source>
        <dbReference type="ARBA" id="ARBA00022112"/>
    </source>
</evidence>
<name>A0A4R2RIS0_9FIRM</name>
<sequence>MAVACAQIIQWIEQLAPKRLAEDWDAIGLQVGSPAAAIDGVYVALDLDQQVIDGALAAGCQLIVTHHPFLFKPLKALRWDQPQGALIRTLVAEQLQVYAAHTNLDSATGGVNDVLAETLGLQEVRPLADDRAEELMKIVVFVPLAQEAMVRKAMGDAGAGQLGDYSHCTFRTEGLGSFLPLPGAQPFIGQTGVMEEVQECRVEAIVRKSQLSRVLKAMLKAHPYEEVAYDVYGLVNRGPAQGLGRYGWLAQSMTVEDLVDLVKSRLSIPALRWIGRDRQRIVRKIALCGGSGMSLLRPASMQGADLLLTGDVKYHEAQMALELGIDVLDAGHYATEQPVIAALCTYLTRCAGEAKVPLTVVPHRQNQDPFTFW</sequence>
<dbReference type="FunFam" id="3.40.1390.30:FF:000001">
    <property type="entry name" value="GTP cyclohydrolase 1 type 2"/>
    <property type="match status" value="1"/>
</dbReference>
<accession>A0A4R2RIS0</accession>
<dbReference type="PANTHER" id="PTHR13799:SF14">
    <property type="entry name" value="GTP CYCLOHYDROLASE 1 TYPE 2 HOMOLOG"/>
    <property type="match status" value="1"/>
</dbReference>
<evidence type="ECO:0000313" key="6">
    <source>
        <dbReference type="EMBL" id="TCP62618.1"/>
    </source>
</evidence>
<dbReference type="RefSeq" id="WP_131919790.1">
    <property type="nucleotide sequence ID" value="NZ_JAOQNU010000019.1"/>
</dbReference>
<dbReference type="EMBL" id="SLXT01000020">
    <property type="protein sequence ID" value="TCP62618.1"/>
    <property type="molecule type" value="Genomic_DNA"/>
</dbReference>
<dbReference type="PIRSF" id="PIRSF037489">
    <property type="entry name" value="UCP037489_NIF3_YqfO"/>
    <property type="match status" value="1"/>
</dbReference>
<dbReference type="InterPro" id="IPR002678">
    <property type="entry name" value="DUF34/NIF3"/>
</dbReference>
<organism evidence="6 7">
    <name type="scientific">Heliophilum fasciatum</name>
    <dbReference type="NCBI Taxonomy" id="35700"/>
    <lineage>
        <taxon>Bacteria</taxon>
        <taxon>Bacillati</taxon>
        <taxon>Bacillota</taxon>
        <taxon>Clostridia</taxon>
        <taxon>Eubacteriales</taxon>
        <taxon>Heliobacteriaceae</taxon>
        <taxon>Heliophilum</taxon>
    </lineage>
</organism>
<dbReference type="GO" id="GO:0046872">
    <property type="term" value="F:metal ion binding"/>
    <property type="evidence" value="ECO:0007669"/>
    <property type="project" value="UniProtKB-UniRule"/>
</dbReference>
<dbReference type="SUPFAM" id="SSF102705">
    <property type="entry name" value="NIF3 (NGG1p interacting factor 3)-like"/>
    <property type="match status" value="1"/>
</dbReference>